<dbReference type="PANTHER" id="PTHR23088">
    <property type="entry name" value="NITRILASE-RELATED"/>
    <property type="match status" value="1"/>
</dbReference>
<dbReference type="SUPFAM" id="SSF56317">
    <property type="entry name" value="Carbon-nitrogen hydrolase"/>
    <property type="match status" value="1"/>
</dbReference>
<keyword evidence="3" id="KW-0378">Hydrolase</keyword>
<dbReference type="PANTHER" id="PTHR23088:SF27">
    <property type="entry name" value="DEAMINATED GLUTATHIONE AMIDASE"/>
    <property type="match status" value="1"/>
</dbReference>
<dbReference type="InterPro" id="IPR003010">
    <property type="entry name" value="C-N_Hydrolase"/>
</dbReference>
<organism evidence="3 4">
    <name type="scientific">Allisonella histaminiformans</name>
    <dbReference type="NCBI Taxonomy" id="209880"/>
    <lineage>
        <taxon>Bacteria</taxon>
        <taxon>Bacillati</taxon>
        <taxon>Bacillota</taxon>
        <taxon>Negativicutes</taxon>
        <taxon>Veillonellales</taxon>
        <taxon>Veillonellaceae</taxon>
        <taxon>Allisonella</taxon>
    </lineage>
</organism>
<dbReference type="RefSeq" id="WP_091365514.1">
    <property type="nucleotide sequence ID" value="NZ_FMXA01000029.1"/>
</dbReference>
<dbReference type="PROSITE" id="PS50263">
    <property type="entry name" value="CN_HYDROLASE"/>
    <property type="match status" value="1"/>
</dbReference>
<dbReference type="Proteomes" id="UP000199689">
    <property type="component" value="Unassembled WGS sequence"/>
</dbReference>
<comment type="similarity">
    <text evidence="1">Belongs to the carbon-nitrogen hydrolase superfamily. NIT1/NIT2 family.</text>
</comment>
<proteinExistence type="inferred from homology"/>
<dbReference type="GeneID" id="87756548"/>
<dbReference type="AlphaFoldDB" id="A0A1G5WSU5"/>
<dbReference type="Pfam" id="PF00795">
    <property type="entry name" value="CN_hydrolase"/>
    <property type="match status" value="1"/>
</dbReference>
<evidence type="ECO:0000313" key="4">
    <source>
        <dbReference type="Proteomes" id="UP000199689"/>
    </source>
</evidence>
<feature type="domain" description="CN hydrolase" evidence="2">
    <location>
        <begin position="1"/>
        <end position="251"/>
    </location>
</feature>
<dbReference type="EMBL" id="FMXA01000029">
    <property type="protein sequence ID" value="SDA60776.1"/>
    <property type="molecule type" value="Genomic_DNA"/>
</dbReference>
<evidence type="ECO:0000256" key="1">
    <source>
        <dbReference type="ARBA" id="ARBA00010613"/>
    </source>
</evidence>
<dbReference type="InterPro" id="IPR036526">
    <property type="entry name" value="C-N_Hydrolase_sf"/>
</dbReference>
<reference evidence="3 4" key="1">
    <citation type="submission" date="2016-10" db="EMBL/GenBank/DDBJ databases">
        <authorList>
            <person name="de Groot N.N."/>
        </authorList>
    </citation>
    <scope>NUCLEOTIDE SEQUENCE [LARGE SCALE GENOMIC DNA]</scope>
    <source>
        <strain evidence="3 4">DSM 15230</strain>
    </source>
</reference>
<dbReference type="Gene3D" id="3.60.110.10">
    <property type="entry name" value="Carbon-nitrogen hydrolase"/>
    <property type="match status" value="1"/>
</dbReference>
<dbReference type="STRING" id="209880.SAMN02910343_01563"/>
<gene>
    <name evidence="3" type="ORF">SAMN02910343_01563</name>
</gene>
<protein>
    <submittedName>
        <fullName evidence="3">Carbon-nitrogen hydrolase</fullName>
    </submittedName>
</protein>
<accession>A0A1G5WSU5</accession>
<evidence type="ECO:0000313" key="3">
    <source>
        <dbReference type="EMBL" id="SDA60776.1"/>
    </source>
</evidence>
<sequence>MKIGMIQMDAAAGHMEHNIAHGFELMEEAAEHSDLVVMPELWTIGYNFHDLDKKAIQEKDSLLQKLRNLARTFGITLIPGTLPVMKRGKIYNTAYVIGPDGEIQGSYSKRHLFHEYLESKLMEPGRGMLCTHIQGVKCGLAICFELYFPKMFRKMSQKGTTLVIVPAQWPENHMAHWNVLARARAIENGMYICAVNMAGSYHNTSAGGHSLFVDPEGFSSFEGDGKEHIYYGVYDDNKYENLARTRSVIQLEKPDWAIR</sequence>
<name>A0A1G5WSU5_9FIRM</name>
<dbReference type="OrthoDB" id="9811121at2"/>
<keyword evidence="4" id="KW-1185">Reference proteome</keyword>
<dbReference type="GO" id="GO:0016787">
    <property type="term" value="F:hydrolase activity"/>
    <property type="evidence" value="ECO:0007669"/>
    <property type="project" value="UniProtKB-KW"/>
</dbReference>
<evidence type="ECO:0000259" key="2">
    <source>
        <dbReference type="PROSITE" id="PS50263"/>
    </source>
</evidence>